<name>T1A271_9ZZZZ</name>
<gene>
    <name evidence="1" type="ORF">B1A_13248</name>
</gene>
<protein>
    <submittedName>
        <fullName evidence="1">Uncharacterized protein</fullName>
    </submittedName>
</protein>
<reference evidence="1" key="1">
    <citation type="submission" date="2013-08" db="EMBL/GenBank/DDBJ databases">
        <authorList>
            <person name="Mendez C."/>
            <person name="Richter M."/>
            <person name="Ferrer M."/>
            <person name="Sanchez J."/>
        </authorList>
    </citation>
    <scope>NUCLEOTIDE SEQUENCE</scope>
</reference>
<sequence length="132" mass="14515">MGAVFGSELTGFAGTNDILSWNRAQQAAFLILVWRAVEEALSHYTGGWADELRRLYGVGHDGDPAWSGEFTLLATDQGVRGILSVMNDLCYVTAEENQMRHLPWTTTSDHTTEDTTISAELDCLLAHPVAIF</sequence>
<proteinExistence type="predicted"/>
<dbReference type="AlphaFoldDB" id="T1A271"/>
<reference evidence="1" key="2">
    <citation type="journal article" date="2014" name="ISME J.">
        <title>Microbial stratification in low pH oxic and suboxic macroscopic growths along an acid mine drainage.</title>
        <authorList>
            <person name="Mendez-Garcia C."/>
            <person name="Mesa V."/>
            <person name="Sprenger R.R."/>
            <person name="Richter M."/>
            <person name="Diez M.S."/>
            <person name="Solano J."/>
            <person name="Bargiela R."/>
            <person name="Golyshina O.V."/>
            <person name="Manteca A."/>
            <person name="Ramos J.L."/>
            <person name="Gallego J.R."/>
            <person name="Llorente I."/>
            <person name="Martins Dos Santos V.A."/>
            <person name="Jensen O.N."/>
            <person name="Pelaez A.I."/>
            <person name="Sanchez J."/>
            <person name="Ferrer M."/>
        </authorList>
    </citation>
    <scope>NUCLEOTIDE SEQUENCE</scope>
</reference>
<organism evidence="1">
    <name type="scientific">mine drainage metagenome</name>
    <dbReference type="NCBI Taxonomy" id="410659"/>
    <lineage>
        <taxon>unclassified sequences</taxon>
        <taxon>metagenomes</taxon>
        <taxon>ecological metagenomes</taxon>
    </lineage>
</organism>
<accession>T1A271</accession>
<feature type="non-terminal residue" evidence="1">
    <location>
        <position position="132"/>
    </location>
</feature>
<dbReference type="EMBL" id="AUZX01009690">
    <property type="protein sequence ID" value="EQD51002.1"/>
    <property type="molecule type" value="Genomic_DNA"/>
</dbReference>
<evidence type="ECO:0000313" key="1">
    <source>
        <dbReference type="EMBL" id="EQD51002.1"/>
    </source>
</evidence>
<comment type="caution">
    <text evidence="1">The sequence shown here is derived from an EMBL/GenBank/DDBJ whole genome shotgun (WGS) entry which is preliminary data.</text>
</comment>